<dbReference type="EMBL" id="BNBO01000063">
    <property type="protein sequence ID" value="GHH83127.1"/>
    <property type="molecule type" value="Genomic_DNA"/>
</dbReference>
<accession>A0A919L441</accession>
<evidence type="ECO:0000259" key="1">
    <source>
        <dbReference type="Pfam" id="PF22743"/>
    </source>
</evidence>
<gene>
    <name evidence="2" type="ORF">GCM10018781_69500</name>
</gene>
<feature type="domain" description="PspA-associated" evidence="1">
    <location>
        <begin position="1"/>
        <end position="94"/>
    </location>
</feature>
<dbReference type="RefSeq" id="WP_190214896.1">
    <property type="nucleotide sequence ID" value="NZ_BNBO01000063.1"/>
</dbReference>
<protein>
    <recommendedName>
        <fullName evidence="1">PspA-associated domain-containing protein</fullName>
    </recommendedName>
</protein>
<dbReference type="InterPro" id="IPR054437">
    <property type="entry name" value="PspA-assoc_dom"/>
</dbReference>
<reference evidence="2" key="2">
    <citation type="submission" date="2020-09" db="EMBL/GenBank/DDBJ databases">
        <authorList>
            <person name="Sun Q."/>
            <person name="Ohkuma M."/>
        </authorList>
    </citation>
    <scope>NUCLEOTIDE SEQUENCE</scope>
    <source>
        <strain evidence="2">JCM 4646</strain>
    </source>
</reference>
<name>A0A919L441_9ACTN</name>
<dbReference type="Pfam" id="PF22743">
    <property type="entry name" value="PspAA"/>
    <property type="match status" value="1"/>
</dbReference>
<evidence type="ECO:0000313" key="3">
    <source>
        <dbReference type="Proteomes" id="UP000617734"/>
    </source>
</evidence>
<dbReference type="GeneID" id="95357209"/>
<reference evidence="2" key="1">
    <citation type="journal article" date="2014" name="Int. J. Syst. Evol. Microbiol.">
        <title>Complete genome sequence of Corynebacterium casei LMG S-19264T (=DSM 44701T), isolated from a smear-ripened cheese.</title>
        <authorList>
            <consortium name="US DOE Joint Genome Institute (JGI-PGF)"/>
            <person name="Walter F."/>
            <person name="Albersmeier A."/>
            <person name="Kalinowski J."/>
            <person name="Ruckert C."/>
        </authorList>
    </citation>
    <scope>NUCLEOTIDE SEQUENCE</scope>
    <source>
        <strain evidence="2">JCM 4646</strain>
    </source>
</reference>
<evidence type="ECO:0000313" key="2">
    <source>
        <dbReference type="EMBL" id="GHH83127.1"/>
    </source>
</evidence>
<keyword evidence="3" id="KW-1185">Reference proteome</keyword>
<proteinExistence type="predicted"/>
<sequence length="99" mass="10863">MIMRVMGEGQFQVADDHLNRLNELDDDLLRALESGDEEHFRSALDGLLAAVKEFGSPLSDDSLEPSDLILPDAEATIEEVRQLLRAEGDGLIPGIPEYG</sequence>
<dbReference type="Proteomes" id="UP000617734">
    <property type="component" value="Unassembled WGS sequence"/>
</dbReference>
<comment type="caution">
    <text evidence="2">The sequence shown here is derived from an EMBL/GenBank/DDBJ whole genome shotgun (WGS) entry which is preliminary data.</text>
</comment>
<organism evidence="2 3">
    <name type="scientific">Kitasatospora indigofera</name>
    <dbReference type="NCBI Taxonomy" id="67307"/>
    <lineage>
        <taxon>Bacteria</taxon>
        <taxon>Bacillati</taxon>
        <taxon>Actinomycetota</taxon>
        <taxon>Actinomycetes</taxon>
        <taxon>Kitasatosporales</taxon>
        <taxon>Streptomycetaceae</taxon>
        <taxon>Kitasatospora</taxon>
    </lineage>
</organism>
<dbReference type="AlphaFoldDB" id="A0A919L441"/>